<dbReference type="OrthoDB" id="2013972at2759"/>
<comment type="caution">
    <text evidence="2">The sequence shown here is derived from an EMBL/GenBank/DDBJ whole genome shotgun (WGS) entry which is preliminary data.</text>
</comment>
<dbReference type="SUPFAM" id="SSF53335">
    <property type="entry name" value="S-adenosyl-L-methionine-dependent methyltransferases"/>
    <property type="match status" value="1"/>
</dbReference>
<evidence type="ECO:0000259" key="1">
    <source>
        <dbReference type="Pfam" id="PF08241"/>
    </source>
</evidence>
<dbReference type="InterPro" id="IPR013216">
    <property type="entry name" value="Methyltransf_11"/>
</dbReference>
<dbReference type="Proteomes" id="UP000091967">
    <property type="component" value="Unassembled WGS sequence"/>
</dbReference>
<dbReference type="GO" id="GO:0008757">
    <property type="term" value="F:S-adenosylmethionine-dependent methyltransferase activity"/>
    <property type="evidence" value="ECO:0007669"/>
    <property type="project" value="InterPro"/>
</dbReference>
<dbReference type="Gene3D" id="3.40.50.150">
    <property type="entry name" value="Vaccinia Virus protein VP39"/>
    <property type="match status" value="1"/>
</dbReference>
<dbReference type="EMBL" id="LYXU01000001">
    <property type="protein sequence ID" value="OBS29337.1"/>
    <property type="molecule type" value="Genomic_DNA"/>
</dbReference>
<proteinExistence type="predicted"/>
<protein>
    <recommendedName>
        <fullName evidence="1">Methyltransferase type 11 domain-containing protein</fullName>
    </recommendedName>
</protein>
<sequence length="278" mass="30457">MASSQSKDLPFSSYFSAFAANYVQQTGRSTRRVFEESFEEIQAIKPINKDSVVHDNAAGPGIAASVILERLPSEDVPKILVTDNVPPMVQGAQDSFTSWPQVEPKVLDSLNLEGISDGNFTHSILNFSVFTLAKPVKGLKEMHRTLEPDGLAVISCWKRFAAGQLIHAAQAVVRPDLPPLKIPHPEFFEQGVLEKTAAEAGFDSAKFKLLEKSIIVSGPELDDGLKKFMLGPLMAPARAGFTEEDEKKWSAAVDEVIKKEVETYGGVKFDGWVLLAQK</sequence>
<dbReference type="InterPro" id="IPR029063">
    <property type="entry name" value="SAM-dependent_MTases_sf"/>
</dbReference>
<evidence type="ECO:0000313" key="2">
    <source>
        <dbReference type="EMBL" id="OBS29337.1"/>
    </source>
</evidence>
<feature type="domain" description="Methyltransferase type 11" evidence="1">
    <location>
        <begin position="58"/>
        <end position="154"/>
    </location>
</feature>
<evidence type="ECO:0000313" key="3">
    <source>
        <dbReference type="Proteomes" id="UP000091967"/>
    </source>
</evidence>
<gene>
    <name evidence="2" type="ORF">FPOA_03273</name>
</gene>
<dbReference type="OMA" id="FAPMFIV"/>
<dbReference type="Pfam" id="PF08241">
    <property type="entry name" value="Methyltransf_11"/>
    <property type="match status" value="1"/>
</dbReference>
<accession>A0A1B8B9D5</accession>
<organism evidence="2 3">
    <name type="scientific">Fusarium poae</name>
    <dbReference type="NCBI Taxonomy" id="36050"/>
    <lineage>
        <taxon>Eukaryota</taxon>
        <taxon>Fungi</taxon>
        <taxon>Dikarya</taxon>
        <taxon>Ascomycota</taxon>
        <taxon>Pezizomycotina</taxon>
        <taxon>Sordariomycetes</taxon>
        <taxon>Hypocreomycetidae</taxon>
        <taxon>Hypocreales</taxon>
        <taxon>Nectriaceae</taxon>
        <taxon>Fusarium</taxon>
    </lineage>
</organism>
<dbReference type="AlphaFoldDB" id="A0A1B8B9D5"/>
<keyword evidence="3" id="KW-1185">Reference proteome</keyword>
<name>A0A1B8B9D5_FUSPO</name>
<reference evidence="2 3" key="1">
    <citation type="submission" date="2016-06" db="EMBL/GenBank/DDBJ databases">
        <title>Living apart together: crosstalk between the core and supernumerary genomes in a fungal plant pathogen.</title>
        <authorList>
            <person name="Vanheule A."/>
            <person name="Audenaert K."/>
            <person name="Warris S."/>
            <person name="Van De Geest H."/>
            <person name="Schijlen E."/>
            <person name="Hofte M."/>
            <person name="De Saeger S."/>
            <person name="Haesaert G."/>
            <person name="Waalwijk C."/>
            <person name="Van Der Lee T."/>
        </authorList>
    </citation>
    <scope>NUCLEOTIDE SEQUENCE [LARGE SCALE GENOMIC DNA]</scope>
    <source>
        <strain evidence="2 3">2516</strain>
    </source>
</reference>